<dbReference type="InterPro" id="IPR036388">
    <property type="entry name" value="WH-like_DNA-bd_sf"/>
</dbReference>
<dbReference type="SUPFAM" id="SSF48008">
    <property type="entry name" value="GntR ligand-binding domain-like"/>
    <property type="match status" value="1"/>
</dbReference>
<dbReference type="PANTHER" id="PTHR43537:SF5">
    <property type="entry name" value="UXU OPERON TRANSCRIPTIONAL REGULATOR"/>
    <property type="match status" value="1"/>
</dbReference>
<dbReference type="Pfam" id="PF00392">
    <property type="entry name" value="GntR"/>
    <property type="match status" value="1"/>
</dbReference>
<dbReference type="SMART" id="SM00895">
    <property type="entry name" value="FCD"/>
    <property type="match status" value="1"/>
</dbReference>
<dbReference type="SUPFAM" id="SSF46785">
    <property type="entry name" value="Winged helix' DNA-binding domain"/>
    <property type="match status" value="1"/>
</dbReference>
<name>A0ABW3TFR4_9RHOB</name>
<keyword evidence="2" id="KW-0238">DNA-binding</keyword>
<reference evidence="6" key="1">
    <citation type="journal article" date="2019" name="Int. J. Syst. Evol. Microbiol.">
        <title>The Global Catalogue of Microorganisms (GCM) 10K type strain sequencing project: providing services to taxonomists for standard genome sequencing and annotation.</title>
        <authorList>
            <consortium name="The Broad Institute Genomics Platform"/>
            <consortium name="The Broad Institute Genome Sequencing Center for Infectious Disease"/>
            <person name="Wu L."/>
            <person name="Ma J."/>
        </authorList>
    </citation>
    <scope>NUCLEOTIDE SEQUENCE [LARGE SCALE GENOMIC DNA]</scope>
    <source>
        <strain evidence="6">CCUG 55328</strain>
    </source>
</reference>
<dbReference type="PANTHER" id="PTHR43537">
    <property type="entry name" value="TRANSCRIPTIONAL REGULATOR, GNTR FAMILY"/>
    <property type="match status" value="1"/>
</dbReference>
<dbReference type="EMBL" id="JBHTKR010000006">
    <property type="protein sequence ID" value="MFD1196020.1"/>
    <property type="molecule type" value="Genomic_DNA"/>
</dbReference>
<evidence type="ECO:0000313" key="6">
    <source>
        <dbReference type="Proteomes" id="UP001597151"/>
    </source>
</evidence>
<dbReference type="CDD" id="cd07377">
    <property type="entry name" value="WHTH_GntR"/>
    <property type="match status" value="1"/>
</dbReference>
<evidence type="ECO:0000313" key="5">
    <source>
        <dbReference type="EMBL" id="MFD1196020.1"/>
    </source>
</evidence>
<proteinExistence type="predicted"/>
<accession>A0ABW3TFR4</accession>
<dbReference type="SMART" id="SM00345">
    <property type="entry name" value="HTH_GNTR"/>
    <property type="match status" value="1"/>
</dbReference>
<organism evidence="5 6">
    <name type="scientific">Seohaeicola saemankumensis</name>
    <dbReference type="NCBI Taxonomy" id="481181"/>
    <lineage>
        <taxon>Bacteria</taxon>
        <taxon>Pseudomonadati</taxon>
        <taxon>Pseudomonadota</taxon>
        <taxon>Alphaproteobacteria</taxon>
        <taxon>Rhodobacterales</taxon>
        <taxon>Roseobacteraceae</taxon>
        <taxon>Seohaeicola</taxon>
    </lineage>
</organism>
<keyword evidence="6" id="KW-1185">Reference proteome</keyword>
<dbReference type="Gene3D" id="1.10.10.10">
    <property type="entry name" value="Winged helix-like DNA-binding domain superfamily/Winged helix DNA-binding domain"/>
    <property type="match status" value="1"/>
</dbReference>
<evidence type="ECO:0000259" key="4">
    <source>
        <dbReference type="PROSITE" id="PS50949"/>
    </source>
</evidence>
<dbReference type="RefSeq" id="WP_380793546.1">
    <property type="nucleotide sequence ID" value="NZ_JBHTKR010000006.1"/>
</dbReference>
<dbReference type="InterPro" id="IPR011711">
    <property type="entry name" value="GntR_C"/>
</dbReference>
<dbReference type="InterPro" id="IPR008920">
    <property type="entry name" value="TF_FadR/GntR_C"/>
</dbReference>
<dbReference type="Pfam" id="PF07729">
    <property type="entry name" value="FCD"/>
    <property type="match status" value="1"/>
</dbReference>
<dbReference type="PRINTS" id="PR00035">
    <property type="entry name" value="HTHGNTR"/>
</dbReference>
<dbReference type="PROSITE" id="PS50949">
    <property type="entry name" value="HTH_GNTR"/>
    <property type="match status" value="1"/>
</dbReference>
<protein>
    <submittedName>
        <fullName evidence="5">FadR/GntR family transcriptional regulator</fullName>
    </submittedName>
</protein>
<dbReference type="InterPro" id="IPR000524">
    <property type="entry name" value="Tscrpt_reg_HTH_GntR"/>
</dbReference>
<evidence type="ECO:0000256" key="1">
    <source>
        <dbReference type="ARBA" id="ARBA00023015"/>
    </source>
</evidence>
<dbReference type="InterPro" id="IPR036390">
    <property type="entry name" value="WH_DNA-bd_sf"/>
</dbReference>
<feature type="domain" description="HTH gntR-type" evidence="4">
    <location>
        <begin position="6"/>
        <end position="74"/>
    </location>
</feature>
<keyword evidence="1" id="KW-0805">Transcription regulation</keyword>
<comment type="caution">
    <text evidence="5">The sequence shown here is derived from an EMBL/GenBank/DDBJ whole genome shotgun (WGS) entry which is preliminary data.</text>
</comment>
<evidence type="ECO:0000256" key="3">
    <source>
        <dbReference type="ARBA" id="ARBA00023163"/>
    </source>
</evidence>
<evidence type="ECO:0000256" key="2">
    <source>
        <dbReference type="ARBA" id="ARBA00023125"/>
    </source>
</evidence>
<sequence length="233" mass="26090">MADRDHDNSSLALERLRAVLRDVPATGDSRIPTERQLAETLGISRRSVRRALEVLEAEGLVWRRQGAGTFAGPRPDTLEEVPAPDANFTEVMEVRLRVEPQLAQLAALRATASDVARMRDILARLDTSDDADARELWDSALHREIARAAGNRFFLMIFDSMDRARHDEAWRALRERARSRANLVVYARQHRELVDAIADHDPVRAGAAMRAHIMSLNDGILKLTSLEALDDAS</sequence>
<gene>
    <name evidence="5" type="ORF">ACFQ3C_15205</name>
</gene>
<keyword evidence="3" id="KW-0804">Transcription</keyword>
<dbReference type="Gene3D" id="1.20.120.530">
    <property type="entry name" value="GntR ligand-binding domain-like"/>
    <property type="match status" value="1"/>
</dbReference>
<dbReference type="Proteomes" id="UP001597151">
    <property type="component" value="Unassembled WGS sequence"/>
</dbReference>